<dbReference type="NCBIfam" id="TIGR01983">
    <property type="entry name" value="UbiG"/>
    <property type="match status" value="1"/>
</dbReference>
<protein>
    <submittedName>
        <fullName evidence="6">Uncharacterized protein</fullName>
    </submittedName>
</protein>
<dbReference type="SUPFAM" id="SSF53335">
    <property type="entry name" value="S-adenosyl-L-methionine-dependent methyltransferases"/>
    <property type="match status" value="1"/>
</dbReference>
<feature type="region of interest" description="Disordered" evidence="5">
    <location>
        <begin position="53"/>
        <end position="78"/>
    </location>
</feature>
<organism evidence="6 7">
    <name type="scientific">Scophthalmus maximus</name>
    <name type="common">Turbot</name>
    <name type="synonym">Psetta maxima</name>
    <dbReference type="NCBI Taxonomy" id="52904"/>
    <lineage>
        <taxon>Eukaryota</taxon>
        <taxon>Metazoa</taxon>
        <taxon>Chordata</taxon>
        <taxon>Craniata</taxon>
        <taxon>Vertebrata</taxon>
        <taxon>Euteleostomi</taxon>
        <taxon>Actinopterygii</taxon>
        <taxon>Neopterygii</taxon>
        <taxon>Teleostei</taxon>
        <taxon>Neoteleostei</taxon>
        <taxon>Acanthomorphata</taxon>
        <taxon>Carangaria</taxon>
        <taxon>Pleuronectiformes</taxon>
        <taxon>Pleuronectoidei</taxon>
        <taxon>Scophthalmidae</taxon>
        <taxon>Scophthalmus</taxon>
    </lineage>
</organism>
<accession>A0A6A4TP61</accession>
<dbReference type="GO" id="GO:0010420">
    <property type="term" value="F:polyprenyldihydroxybenzoate methyltransferase activity"/>
    <property type="evidence" value="ECO:0007669"/>
    <property type="project" value="InterPro"/>
</dbReference>
<dbReference type="InterPro" id="IPR029063">
    <property type="entry name" value="SAM-dependent_MTases_sf"/>
</dbReference>
<dbReference type="Gene3D" id="3.40.50.150">
    <property type="entry name" value="Vaccinia Virus protein VP39"/>
    <property type="match status" value="1"/>
</dbReference>
<dbReference type="PANTHER" id="PTHR43464:SF19">
    <property type="entry name" value="UBIQUINONE BIOSYNTHESIS O-METHYLTRANSFERASE, MITOCHONDRIAL"/>
    <property type="match status" value="1"/>
</dbReference>
<evidence type="ECO:0000313" key="6">
    <source>
        <dbReference type="EMBL" id="KAF0045024.1"/>
    </source>
</evidence>
<sequence>MLPSKLGRFASGLQGRARASVSGAARGGLRRAAGCPQRALSLRRSACAGALLRRAAPRQSSTRPSSQTTVDPDELFPSGLRLNETEQRPLLLLLRHLYLSQSHCGGVLPPLLRPNRVSVCKIQHQILHIAFKISHKTTLKRICIKLDNIAYTPLGRLGAHVLGIDPVSDSIHTAQLHASYDPDLCDSVSYRACTLEELSAEEEEEEEGSGHFDAIVASEVVEHLADLETFAFCCSHMLKPGGSLFVTTINKTNLSYALGIVVAEQLLRIVPSGTHDWEKFISPVELERLLESNEPPVRVR</sequence>
<keyword evidence="4" id="KW-0949">S-adenosyl-L-methionine</keyword>
<comment type="caution">
    <text evidence="6">The sequence shown here is derived from an EMBL/GenBank/DDBJ whole genome shotgun (WGS) entry which is preliminary data.</text>
</comment>
<evidence type="ECO:0000256" key="3">
    <source>
        <dbReference type="ARBA" id="ARBA00022688"/>
    </source>
</evidence>
<feature type="compositionally biased region" description="Low complexity" evidence="5">
    <location>
        <begin position="53"/>
        <end position="68"/>
    </location>
</feature>
<dbReference type="GO" id="GO:0061542">
    <property type="term" value="F:3-demethylubiquinol 3-O-methyltransferase activity"/>
    <property type="evidence" value="ECO:0007669"/>
    <property type="project" value="InterPro"/>
</dbReference>
<proteinExistence type="predicted"/>
<evidence type="ECO:0000313" key="7">
    <source>
        <dbReference type="Proteomes" id="UP000438429"/>
    </source>
</evidence>
<evidence type="ECO:0000256" key="2">
    <source>
        <dbReference type="ARBA" id="ARBA00022679"/>
    </source>
</evidence>
<dbReference type="InterPro" id="IPR010233">
    <property type="entry name" value="UbiG_MeTrfase"/>
</dbReference>
<keyword evidence="1" id="KW-0489">Methyltransferase</keyword>
<evidence type="ECO:0000256" key="4">
    <source>
        <dbReference type="ARBA" id="ARBA00022691"/>
    </source>
</evidence>
<dbReference type="GO" id="GO:0005739">
    <property type="term" value="C:mitochondrion"/>
    <property type="evidence" value="ECO:0007669"/>
    <property type="project" value="TreeGrafter"/>
</dbReference>
<keyword evidence="2" id="KW-0808">Transferase</keyword>
<keyword evidence="3" id="KW-0831">Ubiquinone biosynthesis</keyword>
<dbReference type="GO" id="GO:0032259">
    <property type="term" value="P:methylation"/>
    <property type="evidence" value="ECO:0007669"/>
    <property type="project" value="UniProtKB-KW"/>
</dbReference>
<name>A0A6A4TP61_SCOMX</name>
<dbReference type="Proteomes" id="UP000438429">
    <property type="component" value="Unassembled WGS sequence"/>
</dbReference>
<dbReference type="AlphaFoldDB" id="A0A6A4TP61"/>
<dbReference type="Pfam" id="PF13489">
    <property type="entry name" value="Methyltransf_23"/>
    <property type="match status" value="1"/>
</dbReference>
<gene>
    <name evidence="6" type="ORF">F2P81_001553</name>
</gene>
<dbReference type="PANTHER" id="PTHR43464">
    <property type="entry name" value="METHYLTRANSFERASE"/>
    <property type="match status" value="1"/>
</dbReference>
<evidence type="ECO:0000256" key="1">
    <source>
        <dbReference type="ARBA" id="ARBA00022603"/>
    </source>
</evidence>
<reference evidence="6 7" key="1">
    <citation type="submission" date="2019-06" db="EMBL/GenBank/DDBJ databases">
        <title>Draft genomes of female and male turbot (Scophthalmus maximus).</title>
        <authorList>
            <person name="Xu H."/>
            <person name="Xu X.-W."/>
            <person name="Shao C."/>
            <person name="Chen S."/>
        </authorList>
    </citation>
    <scope>NUCLEOTIDE SEQUENCE [LARGE SCALE GENOMIC DNA]</scope>
    <source>
        <strain evidence="6">Ysfricsl-2016a</strain>
        <tissue evidence="6">Blood</tissue>
    </source>
</reference>
<evidence type="ECO:0000256" key="5">
    <source>
        <dbReference type="SAM" id="MobiDB-lite"/>
    </source>
</evidence>
<dbReference type="EMBL" id="VEVO01000002">
    <property type="protein sequence ID" value="KAF0045024.1"/>
    <property type="molecule type" value="Genomic_DNA"/>
</dbReference>